<dbReference type="PANTHER" id="PTHR13043">
    <property type="entry name" value="EXOCYST COMPLEX COMPONENT SEC5"/>
    <property type="match status" value="1"/>
</dbReference>
<reference evidence="6 7" key="1">
    <citation type="journal article" date="2023" name="Elife">
        <title>Identification of key yeast species and microbe-microbe interactions impacting larval growth of Drosophila in the wild.</title>
        <authorList>
            <person name="Mure A."/>
            <person name="Sugiura Y."/>
            <person name="Maeda R."/>
            <person name="Honda K."/>
            <person name="Sakurai N."/>
            <person name="Takahashi Y."/>
            <person name="Watada M."/>
            <person name="Katoh T."/>
            <person name="Gotoh A."/>
            <person name="Gotoh Y."/>
            <person name="Taniguchi I."/>
            <person name="Nakamura K."/>
            <person name="Hayashi T."/>
            <person name="Katayama T."/>
            <person name="Uemura T."/>
            <person name="Hattori Y."/>
        </authorList>
    </citation>
    <scope>NUCLEOTIDE SEQUENCE [LARGE SCALE GENOMIC DNA]</scope>
    <source>
        <strain evidence="6 7">PK-24</strain>
    </source>
</reference>
<evidence type="ECO:0000256" key="3">
    <source>
        <dbReference type="ARBA" id="ARBA00022483"/>
    </source>
</evidence>
<keyword evidence="4" id="KW-0653">Protein transport</keyword>
<dbReference type="Proteomes" id="UP001378960">
    <property type="component" value="Unassembled WGS sequence"/>
</dbReference>
<comment type="subunit">
    <text evidence="4">Component of the exocyst complex.</text>
</comment>
<gene>
    <name evidence="6" type="ORF">DAPK24_010110</name>
</gene>
<organism evidence="6 7">
    <name type="scientific">Pichia kluyveri</name>
    <name type="common">Yeast</name>
    <dbReference type="NCBI Taxonomy" id="36015"/>
    <lineage>
        <taxon>Eukaryota</taxon>
        <taxon>Fungi</taxon>
        <taxon>Dikarya</taxon>
        <taxon>Ascomycota</taxon>
        <taxon>Saccharomycotina</taxon>
        <taxon>Pichiomycetes</taxon>
        <taxon>Pichiales</taxon>
        <taxon>Pichiaceae</taxon>
        <taxon>Pichia</taxon>
    </lineage>
</organism>
<dbReference type="PANTHER" id="PTHR13043:SF1">
    <property type="entry name" value="EXOCYST COMPLEX COMPONENT 2"/>
    <property type="match status" value="1"/>
</dbReference>
<evidence type="ECO:0000313" key="6">
    <source>
        <dbReference type="EMBL" id="GMM44436.1"/>
    </source>
</evidence>
<keyword evidence="3 4" id="KW-0268">Exocytosis</keyword>
<feature type="domain" description="Exocyst complex component EXOC2/Sec5 N-terminal" evidence="5">
    <location>
        <begin position="87"/>
        <end position="873"/>
    </location>
</feature>
<proteinExistence type="inferred from homology"/>
<sequence length="917" mass="106025">MSMLNINIESDRNTLLDFYQLKTLDPKSFKQDTIPSTLKVDLSTEDLSQIPKEVVNHLLGDNMNDLKDTKHQIRPNSIKRQGKDQYSDALGFHQNILDDLIDKDILDDTRDPQLNKFMVDSKLFNPKLFLSVIHSDKSLNQLMIGIKNLENDIESKKPLLQKLITNNFEKTLNSKNSLDKIFNEFSSSNLGNEIDNLNKNLASSNNSANQMLNPILLMISKEQELSNAVNYVKQNKFFIDLPKKLKLYIEEDNFDSVIKEYERGVSTYQQMKLEQKNNALFDKIWNTVLKIINDYKLSMIEDLKKIHIELISSNFKSQINTKKSNFVLLIKRIIELSPDENPIKNFIDVQYQYILKYLDKGMAKINYERLYNARNSIYNLYDTTDMPDQSLINDNSLLKMSAMRIFSTFSSKTFSESEINNTSDKFDSLIVTEIWKFVFDYVHNVTEDVISNKIMRFESIVEYFVHDFQETLSDRAKNSSFTFDAAYLKDMKVYFETMSSKICGRLTFLFSCTFDDLTNALKLTAVEGSHAVLPPVGKSDINNPISFGFIPNNTNSISTIYSTVKLFNKIQEKLSQLKDNNLVLNSKDITDKIDTAIFEINKNMIKGCLSLLLSDIRKLALCDNMQPNEEIFGATKLVTVLLNYYKVFISKLHELIVFKNDETKTIIEETFQKSFDLLLEGMIENIKRNIAIDSYRTDYYYLATVYNMRNFSNEVLPQILKSFDTNFQSDLSTKKDLAIFKKIKSYEYSVFVDYMKQPISVLKQIVDTGISELEDKSYGISDKIAPGETINVSNYVLKAINNINNLKSKLQNFNIRDSFISDVKASLIVHLQQRMTSSFSVDFSDEAKYQIALDIDVLLILISKYNEKSHQQSRLDTKKFEEAYKSLCKNIDTSSLEKNRDINLSFNYVQFVCFTTL</sequence>
<comment type="similarity">
    <text evidence="1 4">Belongs to the SEC5 family.</text>
</comment>
<dbReference type="GO" id="GO:0000145">
    <property type="term" value="C:exocyst"/>
    <property type="evidence" value="ECO:0007669"/>
    <property type="project" value="UniProtKB-UniRule"/>
</dbReference>
<evidence type="ECO:0000256" key="4">
    <source>
        <dbReference type="RuleBase" id="RU365069"/>
    </source>
</evidence>
<accession>A0AAV5QZK5</accession>
<comment type="caution">
    <text evidence="6">The sequence shown here is derived from an EMBL/GenBank/DDBJ whole genome shotgun (WGS) entry which is preliminary data.</text>
</comment>
<keyword evidence="2 4" id="KW-0813">Transport</keyword>
<evidence type="ECO:0000313" key="7">
    <source>
        <dbReference type="Proteomes" id="UP001378960"/>
    </source>
</evidence>
<keyword evidence="7" id="KW-1185">Reference proteome</keyword>
<dbReference type="AlphaFoldDB" id="A0AAV5QZK5"/>
<dbReference type="GO" id="GO:0006887">
    <property type="term" value="P:exocytosis"/>
    <property type="evidence" value="ECO:0007669"/>
    <property type="project" value="UniProtKB-KW"/>
</dbReference>
<dbReference type="Pfam" id="PF15469">
    <property type="entry name" value="Sec5"/>
    <property type="match status" value="1"/>
</dbReference>
<name>A0AAV5QZK5_PICKL</name>
<protein>
    <recommendedName>
        <fullName evidence="4">Exocyst complex component SEC5</fullName>
    </recommendedName>
</protein>
<comment type="function">
    <text evidence="4">Component of the exocyst complex involved in the docking of exocytic vesicles with fusion sites on the plasma membrane.</text>
</comment>
<dbReference type="EMBL" id="BTGB01000001">
    <property type="protein sequence ID" value="GMM44436.1"/>
    <property type="molecule type" value="Genomic_DNA"/>
</dbReference>
<dbReference type="GO" id="GO:0015031">
    <property type="term" value="P:protein transport"/>
    <property type="evidence" value="ECO:0007669"/>
    <property type="project" value="UniProtKB-KW"/>
</dbReference>
<dbReference type="InterPro" id="IPR039481">
    <property type="entry name" value="EXOC2/Sec5_N_dom"/>
</dbReference>
<evidence type="ECO:0000256" key="1">
    <source>
        <dbReference type="ARBA" id="ARBA00010578"/>
    </source>
</evidence>
<evidence type="ECO:0000259" key="5">
    <source>
        <dbReference type="Pfam" id="PF15469"/>
    </source>
</evidence>
<evidence type="ECO:0000256" key="2">
    <source>
        <dbReference type="ARBA" id="ARBA00022448"/>
    </source>
</evidence>
<dbReference type="InterPro" id="IPR029175">
    <property type="entry name" value="EXOC2/Sec5"/>
</dbReference>
<dbReference type="GO" id="GO:0006893">
    <property type="term" value="P:Golgi to plasma membrane transport"/>
    <property type="evidence" value="ECO:0007669"/>
    <property type="project" value="UniProtKB-UniRule"/>
</dbReference>